<dbReference type="EMBL" id="CP117884">
    <property type="protein sequence ID" value="WDF81785.1"/>
    <property type="molecule type" value="Genomic_DNA"/>
</dbReference>
<evidence type="ECO:0000256" key="2">
    <source>
        <dbReference type="SAM" id="Phobius"/>
    </source>
</evidence>
<feature type="region of interest" description="Disordered" evidence="1">
    <location>
        <begin position="120"/>
        <end position="144"/>
    </location>
</feature>
<evidence type="ECO:0000313" key="4">
    <source>
        <dbReference type="Proteomes" id="UP001220377"/>
    </source>
</evidence>
<proteinExistence type="predicted"/>
<dbReference type="RefSeq" id="WP_274258774.1">
    <property type="nucleotide sequence ID" value="NZ_CP117884.1"/>
</dbReference>
<evidence type="ECO:0000313" key="3">
    <source>
        <dbReference type="EMBL" id="WDF81785.1"/>
    </source>
</evidence>
<feature type="transmembrane region" description="Helical" evidence="2">
    <location>
        <begin position="30"/>
        <end position="47"/>
    </location>
</feature>
<reference evidence="3 4" key="1">
    <citation type="submission" date="2023-02" db="EMBL/GenBank/DDBJ databases">
        <title>Genome sequence of Lacticaseibacillus sp. KACC 23028.</title>
        <authorList>
            <person name="Kim S."/>
            <person name="Heo J."/>
            <person name="Kwon S.-W."/>
        </authorList>
    </citation>
    <scope>NUCLEOTIDE SEQUENCE [LARGE SCALE GENOMIC DNA]</scope>
    <source>
        <strain evidence="3 4">KACC 23028</strain>
    </source>
</reference>
<accession>A0ABY7WRL4</accession>
<keyword evidence="2" id="KW-0472">Membrane</keyword>
<name>A0ABY7WRL4_9LACO</name>
<organism evidence="3 4">
    <name type="scientific">Lacticaseibacillus pabuli</name>
    <dbReference type="NCBI Taxonomy" id="3025672"/>
    <lineage>
        <taxon>Bacteria</taxon>
        <taxon>Bacillati</taxon>
        <taxon>Bacillota</taxon>
        <taxon>Bacilli</taxon>
        <taxon>Lactobacillales</taxon>
        <taxon>Lactobacillaceae</taxon>
        <taxon>Lacticaseibacillus</taxon>
    </lineage>
</organism>
<evidence type="ECO:0000256" key="1">
    <source>
        <dbReference type="SAM" id="MobiDB-lite"/>
    </source>
</evidence>
<sequence>MDKVKICKGWYPTLTNLLTSVWHFTLGNTLIREIILAIIFLIVLIAARRRYRVSAAKQGARLNRNRSAWARRSGVRNVIIWGLILVAAVAYDRVWLNLNPELTVSAAVARVTGHQAVQAPVKHTKAPVAKKNTHNHKAAVKTPADTSSSTYSYSAATDGRVNGQIATKIVRGYYTTHASQADHRVVSYKFVDDPSAHASAPLFRVEGYDKNHTALHEYWVYSTGKFNVHN</sequence>
<keyword evidence="2" id="KW-1133">Transmembrane helix</keyword>
<gene>
    <name evidence="3" type="ORF">PQ472_07580</name>
</gene>
<dbReference type="Proteomes" id="UP001220377">
    <property type="component" value="Chromosome"/>
</dbReference>
<keyword evidence="2" id="KW-0812">Transmembrane</keyword>
<feature type="transmembrane region" description="Helical" evidence="2">
    <location>
        <begin position="74"/>
        <end position="91"/>
    </location>
</feature>
<protein>
    <submittedName>
        <fullName evidence="3">Uncharacterized protein</fullName>
    </submittedName>
</protein>
<keyword evidence="4" id="KW-1185">Reference proteome</keyword>